<keyword evidence="8" id="KW-0670">Pyruvate</keyword>
<feature type="non-terminal residue" evidence="8">
    <location>
        <position position="1"/>
    </location>
</feature>
<dbReference type="InterPro" id="IPR036849">
    <property type="entry name" value="Enolase-like_C_sf"/>
</dbReference>
<dbReference type="GO" id="GO:0004634">
    <property type="term" value="F:phosphopyruvate hydratase activity"/>
    <property type="evidence" value="ECO:0007669"/>
    <property type="project" value="UniProtKB-EC"/>
</dbReference>
<evidence type="ECO:0000256" key="2">
    <source>
        <dbReference type="ARBA" id="ARBA00009604"/>
    </source>
</evidence>
<evidence type="ECO:0000313" key="8">
    <source>
        <dbReference type="EMBL" id="EKC74284.1"/>
    </source>
</evidence>
<feature type="domain" description="Enolase C-terminal TIM barrel" evidence="7">
    <location>
        <begin position="37"/>
        <end position="214"/>
    </location>
</feature>
<dbReference type="AlphaFoldDB" id="K1U2X7"/>
<keyword evidence="6" id="KW-0456">Lyase</keyword>
<evidence type="ECO:0000256" key="3">
    <source>
        <dbReference type="ARBA" id="ARBA00012058"/>
    </source>
</evidence>
<dbReference type="EC" id="4.2.1.11" evidence="3"/>
<feature type="non-terminal residue" evidence="8">
    <location>
        <position position="214"/>
    </location>
</feature>
<sequence>DNKSVLGANAILGVSLANLKAAAKYKGLELYEYLGKEYSMPKCMMNILNGGAHASNKLDFQEFMIVPNKEEYKENLRMGSEVFNTLKSILKEKDLLCGVGDEGGFAPLIEDAEEALDLIEEAITKSGYTLGKDINIALDVAASEFYDEEKDIYLLEGKEYTKEELISYYEKLVDKYHIISIEDGMAEEDFEGWKLLTNRLSNIQLVGDDLFVTN</sequence>
<dbReference type="SUPFAM" id="SSF54826">
    <property type="entry name" value="Enolase N-terminal domain-like"/>
    <property type="match status" value="1"/>
</dbReference>
<proteinExistence type="inferred from homology"/>
<evidence type="ECO:0000256" key="5">
    <source>
        <dbReference type="ARBA" id="ARBA00023152"/>
    </source>
</evidence>
<dbReference type="PRINTS" id="PR00148">
    <property type="entry name" value="ENOLASE"/>
</dbReference>
<dbReference type="Pfam" id="PF00113">
    <property type="entry name" value="Enolase_C"/>
    <property type="match status" value="1"/>
</dbReference>
<keyword evidence="4" id="KW-0460">Magnesium</keyword>
<evidence type="ECO:0000256" key="6">
    <source>
        <dbReference type="ARBA" id="ARBA00023239"/>
    </source>
</evidence>
<dbReference type="PANTHER" id="PTHR11902:SF1">
    <property type="entry name" value="ENOLASE"/>
    <property type="match status" value="1"/>
</dbReference>
<accession>K1U2X7</accession>
<dbReference type="GO" id="GO:0006096">
    <property type="term" value="P:glycolytic process"/>
    <property type="evidence" value="ECO:0007669"/>
    <property type="project" value="UniProtKB-UniPathway"/>
</dbReference>
<dbReference type="UniPathway" id="UPA00109">
    <property type="reaction ID" value="UER00187"/>
</dbReference>
<dbReference type="SUPFAM" id="SSF51604">
    <property type="entry name" value="Enolase C-terminal domain-like"/>
    <property type="match status" value="1"/>
</dbReference>
<dbReference type="InterPro" id="IPR020810">
    <property type="entry name" value="Enolase_C"/>
</dbReference>
<dbReference type="PANTHER" id="PTHR11902">
    <property type="entry name" value="ENOLASE"/>
    <property type="match status" value="1"/>
</dbReference>
<dbReference type="GO" id="GO:0000287">
    <property type="term" value="F:magnesium ion binding"/>
    <property type="evidence" value="ECO:0007669"/>
    <property type="project" value="InterPro"/>
</dbReference>
<name>K1U2X7_9ZZZZ</name>
<dbReference type="SMART" id="SM01192">
    <property type="entry name" value="Enolase_C"/>
    <property type="match status" value="1"/>
</dbReference>
<comment type="pathway">
    <text evidence="1">Carbohydrate degradation; glycolysis; pyruvate from D-glyceraldehyde 3-phosphate: step 4/5.</text>
</comment>
<dbReference type="Pfam" id="PF03952">
    <property type="entry name" value="Enolase_N"/>
    <property type="match status" value="1"/>
</dbReference>
<evidence type="ECO:0000259" key="7">
    <source>
        <dbReference type="SMART" id="SM01192"/>
    </source>
</evidence>
<gene>
    <name evidence="8" type="ORF">LEA_05791</name>
</gene>
<dbReference type="InterPro" id="IPR000941">
    <property type="entry name" value="Enolase"/>
</dbReference>
<comment type="similarity">
    <text evidence="2">Belongs to the enolase family.</text>
</comment>
<comment type="caution">
    <text evidence="8">The sequence shown here is derived from an EMBL/GenBank/DDBJ whole genome shotgun (WGS) entry which is preliminary data.</text>
</comment>
<dbReference type="InterPro" id="IPR020811">
    <property type="entry name" value="Enolase_N"/>
</dbReference>
<dbReference type="InterPro" id="IPR029017">
    <property type="entry name" value="Enolase-like_N"/>
</dbReference>
<dbReference type="EMBL" id="AJWY01003779">
    <property type="protein sequence ID" value="EKC74284.1"/>
    <property type="molecule type" value="Genomic_DNA"/>
</dbReference>
<evidence type="ECO:0000256" key="4">
    <source>
        <dbReference type="ARBA" id="ARBA00022842"/>
    </source>
</evidence>
<protein>
    <recommendedName>
        <fullName evidence="3">phosphopyruvate hydratase</fullName>
        <ecNumber evidence="3">4.2.1.11</ecNumber>
    </recommendedName>
</protein>
<evidence type="ECO:0000256" key="1">
    <source>
        <dbReference type="ARBA" id="ARBA00005031"/>
    </source>
</evidence>
<dbReference type="GO" id="GO:0000015">
    <property type="term" value="C:phosphopyruvate hydratase complex"/>
    <property type="evidence" value="ECO:0007669"/>
    <property type="project" value="InterPro"/>
</dbReference>
<dbReference type="Gene3D" id="3.20.20.120">
    <property type="entry name" value="Enolase-like C-terminal domain"/>
    <property type="match status" value="1"/>
</dbReference>
<keyword evidence="5" id="KW-0324">Glycolysis</keyword>
<dbReference type="Gene3D" id="3.30.390.10">
    <property type="entry name" value="Enolase-like, N-terminal domain"/>
    <property type="match status" value="1"/>
</dbReference>
<reference evidence="8" key="1">
    <citation type="journal article" date="2013" name="Environ. Microbiol.">
        <title>Microbiota from the distal guts of lean and obese adolescents exhibit partial functional redundancy besides clear differences in community structure.</title>
        <authorList>
            <person name="Ferrer M."/>
            <person name="Ruiz A."/>
            <person name="Lanza F."/>
            <person name="Haange S.B."/>
            <person name="Oberbach A."/>
            <person name="Till H."/>
            <person name="Bargiela R."/>
            <person name="Campoy C."/>
            <person name="Segura M.T."/>
            <person name="Richter M."/>
            <person name="von Bergen M."/>
            <person name="Seifert J."/>
            <person name="Suarez A."/>
        </authorList>
    </citation>
    <scope>NUCLEOTIDE SEQUENCE</scope>
</reference>
<organism evidence="8">
    <name type="scientific">human gut metagenome</name>
    <dbReference type="NCBI Taxonomy" id="408170"/>
    <lineage>
        <taxon>unclassified sequences</taxon>
        <taxon>metagenomes</taxon>
        <taxon>organismal metagenomes</taxon>
    </lineage>
</organism>